<feature type="region of interest" description="Disordered" evidence="1">
    <location>
        <begin position="678"/>
        <end position="705"/>
    </location>
</feature>
<dbReference type="EMBL" id="RVHM01000004">
    <property type="protein sequence ID" value="MLU96156.1"/>
    <property type="molecule type" value="Genomic_DNA"/>
</dbReference>
<sequence length="780" mass="86655">MAGADPERKGEIKMSGLLPYFVNLRAKVKSGLKDVVFWISAKSDARALREMENALEDADIKRSAFFKDAVITGLPVYNDLPQEGELDFTWCERYAFSDDTGTWLPIAPAQPEPAASDNASISEGYTDESATDNADNTDSGDTTSAASAGTTTTDNSDSATDTAGSANTAADTSDEVAGSEIATDIAHSCDVNVSGEPMTEVAKGMDWPMKDLPLSVRWMAQKGMDSKVLFLKPAERERLTEIMEADENNNQHLTNIKAITTEETAPDINKLTTYHLHRLVTAFDKVSEKVERMGPFMAKRFVRAWLDTEYIDQGILVNEWCAGRHVSRIEKPTAASVSEVPVTQKTPAIEVTVTARPHRSEKPTHRTINHELACGFYEDLDLNNLRPAMDFAKRIIAEDREDWKRMSMTVGIIPDIKGYDRQTIIDLVRKAPAAVHSGSPELRRTWCESFLAVHGVRDPDWYEHTPDNAPATHEENSARIRKAGKSLRDIKEGRFNDVEEKPQPAAVLADEPAASETVEQDTTEHHQNPQPLENEPPVSQTEAGYQKIRAELHEARKNIPPKNPVDVGKQLAAARGEYVEGISDPSDPKWVHNDYSASVSASNKGEKTEVATDRTEDTADEADHSEEFSNQAGQETNHSEPSSDHNEPETPETGPKNQQPEPVTKVADGVFDASVFFATTSNQGEKTEIPQPDNDDRSQECAEEKTTYAPVAEELLLHEIVRLQSINNQLLEACIAYQIRAETRHERFLEALFYGITRFAYQWVEGEEDRESEEKLRGDS</sequence>
<dbReference type="AlphaFoldDB" id="A0A3R0XNJ3"/>
<reference evidence="2" key="1">
    <citation type="submission" date="2018-07" db="EMBL/GenBank/DDBJ databases">
        <authorList>
            <person name="Ashton P.M."/>
            <person name="Dallman T."/>
            <person name="Nair S."/>
            <person name="De Pinna E."/>
            <person name="Peters T."/>
            <person name="Grant K."/>
        </authorList>
    </citation>
    <scope>NUCLEOTIDE SEQUENCE [LARGE SCALE GENOMIC DNA]</scope>
    <source>
        <strain evidence="2">157339</strain>
    </source>
</reference>
<feature type="region of interest" description="Disordered" evidence="1">
    <location>
        <begin position="104"/>
        <end position="176"/>
    </location>
</feature>
<dbReference type="Pfam" id="PF06630">
    <property type="entry name" value="Exonuc_VIII"/>
    <property type="match status" value="1"/>
</dbReference>
<feature type="region of interest" description="Disordered" evidence="1">
    <location>
        <begin position="462"/>
        <end position="481"/>
    </location>
</feature>
<name>A0A3R0XNJ3_SALET</name>
<feature type="compositionally biased region" description="Basic and acidic residues" evidence="1">
    <location>
        <begin position="604"/>
        <end position="627"/>
    </location>
</feature>
<protein>
    <recommendedName>
        <fullName evidence="3">DNA breaking-rejoining protein</fullName>
    </recommendedName>
</protein>
<feature type="region of interest" description="Disordered" evidence="1">
    <location>
        <begin position="580"/>
        <end position="663"/>
    </location>
</feature>
<feature type="compositionally biased region" description="Low complexity" evidence="1">
    <location>
        <begin position="131"/>
        <end position="171"/>
    </location>
</feature>
<dbReference type="InterPro" id="IPR010584">
    <property type="entry name" value="ExoDNase_VIII"/>
</dbReference>
<evidence type="ECO:0000313" key="2">
    <source>
        <dbReference type="EMBL" id="MLU96156.1"/>
    </source>
</evidence>
<organism evidence="2">
    <name type="scientific">Salmonella enterica I</name>
    <dbReference type="NCBI Taxonomy" id="59201"/>
    <lineage>
        <taxon>Bacteria</taxon>
        <taxon>Pseudomonadati</taxon>
        <taxon>Pseudomonadota</taxon>
        <taxon>Gammaproteobacteria</taxon>
        <taxon>Enterobacterales</taxon>
        <taxon>Enterobacteriaceae</taxon>
        <taxon>Salmonella</taxon>
    </lineage>
</organism>
<evidence type="ECO:0000256" key="1">
    <source>
        <dbReference type="SAM" id="MobiDB-lite"/>
    </source>
</evidence>
<feature type="compositionally biased region" description="Basic and acidic residues" evidence="1">
    <location>
        <begin position="462"/>
        <end position="478"/>
    </location>
</feature>
<gene>
    <name evidence="2" type="ORF">DRU74_05300</name>
</gene>
<feature type="compositionally biased region" description="Basic and acidic residues" evidence="1">
    <location>
        <begin position="637"/>
        <end position="648"/>
    </location>
</feature>
<comment type="caution">
    <text evidence="2">The sequence shown here is derived from an EMBL/GenBank/DDBJ whole genome shotgun (WGS) entry which is preliminary data.</text>
</comment>
<feature type="region of interest" description="Disordered" evidence="1">
    <location>
        <begin position="493"/>
        <end position="542"/>
    </location>
</feature>
<dbReference type="Proteomes" id="UP000885374">
    <property type="component" value="Unassembled WGS sequence"/>
</dbReference>
<feature type="compositionally biased region" description="Basic and acidic residues" evidence="1">
    <location>
        <begin position="694"/>
        <end position="705"/>
    </location>
</feature>
<dbReference type="GO" id="GO:0051908">
    <property type="term" value="F:double-stranded DNA 5'-3' DNA exonuclease activity"/>
    <property type="evidence" value="ECO:0007669"/>
    <property type="project" value="InterPro"/>
</dbReference>
<proteinExistence type="predicted"/>
<evidence type="ECO:0008006" key="3">
    <source>
        <dbReference type="Google" id="ProtNLM"/>
    </source>
</evidence>
<accession>A0A3R0XNJ3</accession>
<feature type="compositionally biased region" description="Basic and acidic residues" evidence="1">
    <location>
        <begin position="493"/>
        <end position="502"/>
    </location>
</feature>